<dbReference type="EMBL" id="PGGM01000002">
    <property type="protein sequence ID" value="PSH66292.1"/>
    <property type="molecule type" value="Genomic_DNA"/>
</dbReference>
<dbReference type="Gene3D" id="2.30.110.10">
    <property type="entry name" value="Electron Transport, Fmn-binding Protein, Chain A"/>
    <property type="match status" value="1"/>
</dbReference>
<evidence type="ECO:0000313" key="3">
    <source>
        <dbReference type="Proteomes" id="UP000241764"/>
    </source>
</evidence>
<keyword evidence="3" id="KW-1185">Reference proteome</keyword>
<organism evidence="2 3">
    <name type="scientific">Phyllobacterium sophorae</name>
    <dbReference type="NCBI Taxonomy" id="1520277"/>
    <lineage>
        <taxon>Bacteria</taxon>
        <taxon>Pseudomonadati</taxon>
        <taxon>Pseudomonadota</taxon>
        <taxon>Alphaproteobacteria</taxon>
        <taxon>Hyphomicrobiales</taxon>
        <taxon>Phyllobacteriaceae</taxon>
        <taxon>Phyllobacterium</taxon>
    </lineage>
</organism>
<dbReference type="Pfam" id="PF04299">
    <property type="entry name" value="FMN_bind_2"/>
    <property type="match status" value="1"/>
</dbReference>
<dbReference type="PANTHER" id="PTHR35802:SF1">
    <property type="entry name" value="PROTEASE SYNTHASE AND SPORULATION PROTEIN PAI 2"/>
    <property type="match status" value="1"/>
</dbReference>
<dbReference type="OrthoDB" id="9794948at2"/>
<name>A0A2P7BIN6_9HYPH</name>
<dbReference type="PIRSF" id="PIRSF010372">
    <property type="entry name" value="PaiB"/>
    <property type="match status" value="1"/>
</dbReference>
<evidence type="ECO:0000256" key="1">
    <source>
        <dbReference type="SAM" id="MobiDB-lite"/>
    </source>
</evidence>
<protein>
    <submittedName>
        <fullName evidence="2">Transcriptional regulator</fullName>
    </submittedName>
</protein>
<dbReference type="PANTHER" id="PTHR35802">
    <property type="entry name" value="PROTEASE SYNTHASE AND SPORULATION PROTEIN PAI 2"/>
    <property type="match status" value="1"/>
</dbReference>
<dbReference type="SUPFAM" id="SSF50475">
    <property type="entry name" value="FMN-binding split barrel"/>
    <property type="match status" value="1"/>
</dbReference>
<dbReference type="RefSeq" id="WP_106663158.1">
    <property type="nucleotide sequence ID" value="NZ_PGGM01000002.1"/>
</dbReference>
<dbReference type="InterPro" id="IPR012349">
    <property type="entry name" value="Split_barrel_FMN-bd"/>
</dbReference>
<feature type="region of interest" description="Disordered" evidence="1">
    <location>
        <begin position="176"/>
        <end position="198"/>
    </location>
</feature>
<dbReference type="InterPro" id="IPR007396">
    <property type="entry name" value="TR_PAI2-type"/>
</dbReference>
<gene>
    <name evidence="2" type="ORF">CU103_06935</name>
</gene>
<dbReference type="AlphaFoldDB" id="A0A2P7BIN6"/>
<evidence type="ECO:0000313" key="2">
    <source>
        <dbReference type="EMBL" id="PSH66292.1"/>
    </source>
</evidence>
<comment type="caution">
    <text evidence="2">The sequence shown here is derived from an EMBL/GenBank/DDBJ whole genome shotgun (WGS) entry which is preliminary data.</text>
</comment>
<proteinExistence type="predicted"/>
<dbReference type="Proteomes" id="UP000241764">
    <property type="component" value="Unassembled WGS sequence"/>
</dbReference>
<sequence>MYQPPHFREDRLEIQHGLIRAHPLGLLISTGADGPVANAIPFLIDSEASPKGTLRGHLARANPQWRDLEKDGRVLIVFQGAQTYVTPSWYATKRETGKVVPTWNYAIVQVRGMAKVIDDRTWLAGQVASLTGHNEAPRATPWTVDDAPPSYIDAQLKGIIGIEIEIAAIEGKWKVSQNRPESDRTGVAEGLEADQHTAEARAMAEMVRRGGANSSN</sequence>
<accession>A0A2P7BIN6</accession>
<reference evidence="3" key="1">
    <citation type="submission" date="2017-11" db="EMBL/GenBank/DDBJ databases">
        <authorList>
            <person name="Kuznetsova I."/>
            <person name="Sazanova A."/>
            <person name="Chirak E."/>
            <person name="Safronova V."/>
            <person name="Willems A."/>
        </authorList>
    </citation>
    <scope>NUCLEOTIDE SEQUENCE [LARGE SCALE GENOMIC DNA]</scope>
    <source>
        <strain evidence="3">CCBAU 03422</strain>
    </source>
</reference>